<keyword evidence="3" id="KW-1185">Reference proteome</keyword>
<protein>
    <submittedName>
        <fullName evidence="2">Uncharacterized protein</fullName>
    </submittedName>
</protein>
<proteinExistence type="predicted"/>
<evidence type="ECO:0000256" key="1">
    <source>
        <dbReference type="SAM" id="MobiDB-lite"/>
    </source>
</evidence>
<dbReference type="EMBL" id="LGRX02032840">
    <property type="protein sequence ID" value="KAK3243461.1"/>
    <property type="molecule type" value="Genomic_DNA"/>
</dbReference>
<dbReference type="AlphaFoldDB" id="A0AAE0BVC6"/>
<evidence type="ECO:0000313" key="2">
    <source>
        <dbReference type="EMBL" id="KAK3243461.1"/>
    </source>
</evidence>
<sequence length="226" mass="24565">METIVEEKPLILASRVVGSGDTRSKADQAGALNLARDRLLSCLDTDPSAHLTAAAANPGPSTAPLTLPAAHSEWFSADVVPTLRGETTGGSAPESNSTVVTVSDRKVRIAPDDDDISLYALSRRWVSNDPDAREEKSVLLPMHPALPSPDSEVVTETAPPQEPQKDTIAAYKSSDMTSAEISRALLDEHKAHFLKVRSHFECKRRKKLERFRVRLGMLLPPLPTVE</sequence>
<dbReference type="InterPro" id="IPR028226">
    <property type="entry name" value="LIN37"/>
</dbReference>
<dbReference type="Proteomes" id="UP001190700">
    <property type="component" value="Unassembled WGS sequence"/>
</dbReference>
<accession>A0AAE0BVC6</accession>
<comment type="caution">
    <text evidence="2">The sequence shown here is derived from an EMBL/GenBank/DDBJ whole genome shotgun (WGS) entry which is preliminary data.</text>
</comment>
<dbReference type="PANTHER" id="PTHR37173">
    <property type="entry name" value="HYDROXYPROLINE-RICH GLYCOPROTEIN FAMILY PROTEIN"/>
    <property type="match status" value="1"/>
</dbReference>
<gene>
    <name evidence="2" type="ORF">CYMTET_46887</name>
</gene>
<name>A0AAE0BVC6_9CHLO</name>
<reference evidence="2 3" key="1">
    <citation type="journal article" date="2015" name="Genome Biol. Evol.">
        <title>Comparative Genomics of a Bacterivorous Green Alga Reveals Evolutionary Causalities and Consequences of Phago-Mixotrophic Mode of Nutrition.</title>
        <authorList>
            <person name="Burns J.A."/>
            <person name="Paasch A."/>
            <person name="Narechania A."/>
            <person name="Kim E."/>
        </authorList>
    </citation>
    <scope>NUCLEOTIDE SEQUENCE [LARGE SCALE GENOMIC DNA]</scope>
    <source>
        <strain evidence="2 3">PLY_AMNH</strain>
    </source>
</reference>
<evidence type="ECO:0000313" key="3">
    <source>
        <dbReference type="Proteomes" id="UP001190700"/>
    </source>
</evidence>
<organism evidence="2 3">
    <name type="scientific">Cymbomonas tetramitiformis</name>
    <dbReference type="NCBI Taxonomy" id="36881"/>
    <lineage>
        <taxon>Eukaryota</taxon>
        <taxon>Viridiplantae</taxon>
        <taxon>Chlorophyta</taxon>
        <taxon>Pyramimonadophyceae</taxon>
        <taxon>Pyramimonadales</taxon>
        <taxon>Pyramimonadaceae</taxon>
        <taxon>Cymbomonas</taxon>
    </lineage>
</organism>
<dbReference type="PANTHER" id="PTHR37173:SF1">
    <property type="entry name" value="PROLINE-RICH FAMILY PROTEIN"/>
    <property type="match status" value="1"/>
</dbReference>
<dbReference type="Pfam" id="PF15306">
    <property type="entry name" value="LIN37"/>
    <property type="match status" value="1"/>
</dbReference>
<feature type="region of interest" description="Disordered" evidence="1">
    <location>
        <begin position="142"/>
        <end position="162"/>
    </location>
</feature>
<dbReference type="GO" id="GO:0017053">
    <property type="term" value="C:transcription repressor complex"/>
    <property type="evidence" value="ECO:0007669"/>
    <property type="project" value="InterPro"/>
</dbReference>